<gene>
    <name evidence="2" type="ORF">CYMTET_14900</name>
</gene>
<proteinExistence type="predicted"/>
<keyword evidence="1" id="KW-0812">Transmembrane</keyword>
<feature type="transmembrane region" description="Helical" evidence="1">
    <location>
        <begin position="51"/>
        <end position="74"/>
    </location>
</feature>
<evidence type="ECO:0000313" key="3">
    <source>
        <dbReference type="Proteomes" id="UP001190700"/>
    </source>
</evidence>
<dbReference type="Proteomes" id="UP001190700">
    <property type="component" value="Unassembled WGS sequence"/>
</dbReference>
<name>A0AAE0GFG3_9CHLO</name>
<protein>
    <submittedName>
        <fullName evidence="2">Uncharacterized protein</fullName>
    </submittedName>
</protein>
<accession>A0AAE0GFG3</accession>
<evidence type="ECO:0000256" key="1">
    <source>
        <dbReference type="SAM" id="Phobius"/>
    </source>
</evidence>
<evidence type="ECO:0000313" key="2">
    <source>
        <dbReference type="EMBL" id="KAK3277078.1"/>
    </source>
</evidence>
<comment type="caution">
    <text evidence="2">The sequence shown here is derived from an EMBL/GenBank/DDBJ whole genome shotgun (WGS) entry which is preliminary data.</text>
</comment>
<keyword evidence="3" id="KW-1185">Reference proteome</keyword>
<reference evidence="2 3" key="1">
    <citation type="journal article" date="2015" name="Genome Biol. Evol.">
        <title>Comparative Genomics of a Bacterivorous Green Alga Reveals Evolutionary Causalities and Consequences of Phago-Mixotrophic Mode of Nutrition.</title>
        <authorList>
            <person name="Burns J.A."/>
            <person name="Paasch A."/>
            <person name="Narechania A."/>
            <person name="Kim E."/>
        </authorList>
    </citation>
    <scope>NUCLEOTIDE SEQUENCE [LARGE SCALE GENOMIC DNA]</scope>
    <source>
        <strain evidence="2 3">PLY_AMNH</strain>
    </source>
</reference>
<dbReference type="EMBL" id="LGRX02006257">
    <property type="protein sequence ID" value="KAK3277078.1"/>
    <property type="molecule type" value="Genomic_DNA"/>
</dbReference>
<keyword evidence="1" id="KW-0472">Membrane</keyword>
<organism evidence="2 3">
    <name type="scientific">Cymbomonas tetramitiformis</name>
    <dbReference type="NCBI Taxonomy" id="36881"/>
    <lineage>
        <taxon>Eukaryota</taxon>
        <taxon>Viridiplantae</taxon>
        <taxon>Chlorophyta</taxon>
        <taxon>Pyramimonadophyceae</taxon>
        <taxon>Pyramimonadales</taxon>
        <taxon>Pyramimonadaceae</taxon>
        <taxon>Cymbomonas</taxon>
    </lineage>
</organism>
<feature type="transmembrane region" description="Helical" evidence="1">
    <location>
        <begin position="177"/>
        <end position="199"/>
    </location>
</feature>
<dbReference type="AlphaFoldDB" id="A0AAE0GFG3"/>
<keyword evidence="1" id="KW-1133">Transmembrane helix</keyword>
<sequence length="221" mass="24743">MFSAIFPPQAAKRTTHPACVWWLTPQVICAADHFPSALKDRCHQCPSRGAILAQVVLVTATLGAVVVLVFIVYLRVMRIHEMRELQKDIVKDIQSGGTTATTIQLMKARNALNLVVGYAQVMGQLTSIYDVEIIPSSIRQFVATFSLVNLDLDMMLNMRCFSHYFAPFLGRSSFWFAFWQSVATPALLCALFAVVYLYLARLRALRQRPAAEEAPSDMQAK</sequence>
<feature type="non-terminal residue" evidence="2">
    <location>
        <position position="221"/>
    </location>
</feature>